<comment type="caution">
    <text evidence="1">The sequence shown here is derived from an EMBL/GenBank/DDBJ whole genome shotgun (WGS) entry which is preliminary data.</text>
</comment>
<proteinExistence type="predicted"/>
<evidence type="ECO:0000313" key="1">
    <source>
        <dbReference type="EMBL" id="KAJ6636165.1"/>
    </source>
</evidence>
<dbReference type="Proteomes" id="UP001151699">
    <property type="component" value="Chromosome C"/>
</dbReference>
<dbReference type="EMBL" id="WJQU01000004">
    <property type="protein sequence ID" value="KAJ6636165.1"/>
    <property type="molecule type" value="Genomic_DNA"/>
</dbReference>
<name>A0A9Q0MS89_9DIPT</name>
<evidence type="ECO:0000313" key="2">
    <source>
        <dbReference type="Proteomes" id="UP001151699"/>
    </source>
</evidence>
<feature type="non-terminal residue" evidence="1">
    <location>
        <position position="66"/>
    </location>
</feature>
<gene>
    <name evidence="1" type="ORF">Bhyg_14752</name>
</gene>
<dbReference type="AlphaFoldDB" id="A0A9Q0MS89"/>
<accession>A0A9Q0MS89</accession>
<reference evidence="1" key="1">
    <citation type="submission" date="2022-07" db="EMBL/GenBank/DDBJ databases">
        <authorList>
            <person name="Trinca V."/>
            <person name="Uliana J.V.C."/>
            <person name="Torres T.T."/>
            <person name="Ward R.J."/>
            <person name="Monesi N."/>
        </authorList>
    </citation>
    <scope>NUCLEOTIDE SEQUENCE</scope>
    <source>
        <strain evidence="1">HSMRA1968</strain>
        <tissue evidence="1">Whole embryos</tissue>
    </source>
</reference>
<organism evidence="1 2">
    <name type="scientific">Pseudolycoriella hygida</name>
    <dbReference type="NCBI Taxonomy" id="35572"/>
    <lineage>
        <taxon>Eukaryota</taxon>
        <taxon>Metazoa</taxon>
        <taxon>Ecdysozoa</taxon>
        <taxon>Arthropoda</taxon>
        <taxon>Hexapoda</taxon>
        <taxon>Insecta</taxon>
        <taxon>Pterygota</taxon>
        <taxon>Neoptera</taxon>
        <taxon>Endopterygota</taxon>
        <taxon>Diptera</taxon>
        <taxon>Nematocera</taxon>
        <taxon>Sciaroidea</taxon>
        <taxon>Sciaridae</taxon>
        <taxon>Pseudolycoriella</taxon>
    </lineage>
</organism>
<keyword evidence="2" id="KW-1185">Reference proteome</keyword>
<protein>
    <submittedName>
        <fullName evidence="1">Uncharacterized protein</fullName>
    </submittedName>
</protein>
<sequence length="66" mass="7612">MQKRFKILHPVGIGQLTKFSIALNKAGIKTFRRRHTDLKNALGLPKLVMHIINKGLWFSTANDYYT</sequence>